<evidence type="ECO:0000313" key="2">
    <source>
        <dbReference type="WBParaSite" id="ALUE_0001185501-mRNA-1"/>
    </source>
</evidence>
<keyword evidence="1" id="KW-1185">Reference proteome</keyword>
<evidence type="ECO:0000313" key="1">
    <source>
        <dbReference type="Proteomes" id="UP000036681"/>
    </source>
</evidence>
<dbReference type="WBParaSite" id="ALUE_0001185501-mRNA-1">
    <property type="protein sequence ID" value="ALUE_0001185501-mRNA-1"/>
    <property type="gene ID" value="ALUE_0001185501"/>
</dbReference>
<sequence length="95" mass="11417">MRNGFCTSISKCFMYEYTIHSTQQSLYRLQNYETTVNKTTETRMGDEQTRMCRYWLVEDIWYCHRHISSSPLPSPLHPAPTTEVLYKNFVLHFKK</sequence>
<name>A0A0M3I4U3_ASCLU</name>
<reference evidence="2" key="1">
    <citation type="submission" date="2017-02" db="UniProtKB">
        <authorList>
            <consortium name="WormBaseParasite"/>
        </authorList>
    </citation>
    <scope>IDENTIFICATION</scope>
</reference>
<proteinExistence type="predicted"/>
<accession>A0A0M3I4U3</accession>
<protein>
    <submittedName>
        <fullName evidence="2">Ovule protein</fullName>
    </submittedName>
</protein>
<dbReference type="AlphaFoldDB" id="A0A0M3I4U3"/>
<organism evidence="1 2">
    <name type="scientific">Ascaris lumbricoides</name>
    <name type="common">Giant roundworm</name>
    <dbReference type="NCBI Taxonomy" id="6252"/>
    <lineage>
        <taxon>Eukaryota</taxon>
        <taxon>Metazoa</taxon>
        <taxon>Ecdysozoa</taxon>
        <taxon>Nematoda</taxon>
        <taxon>Chromadorea</taxon>
        <taxon>Rhabditida</taxon>
        <taxon>Spirurina</taxon>
        <taxon>Ascaridomorpha</taxon>
        <taxon>Ascaridoidea</taxon>
        <taxon>Ascarididae</taxon>
        <taxon>Ascaris</taxon>
    </lineage>
</organism>
<dbReference type="Proteomes" id="UP000036681">
    <property type="component" value="Unplaced"/>
</dbReference>